<reference evidence="2 3" key="1">
    <citation type="journal article" date="2015" name="Genome Announc.">
        <title>Genome sequence and annotation of Trichoderma parareesei, the ancestor of the cellulase producer Trichoderma reesei.</title>
        <authorList>
            <person name="Yang D."/>
            <person name="Pomraning K."/>
            <person name="Kopchinskiy A."/>
            <person name="Karimi Aghcheh R."/>
            <person name="Atanasova L."/>
            <person name="Chenthamara K."/>
            <person name="Baker S.E."/>
            <person name="Zhang R."/>
            <person name="Shen Q."/>
            <person name="Freitag M."/>
            <person name="Kubicek C.P."/>
            <person name="Druzhinina I.S."/>
        </authorList>
    </citation>
    <scope>NUCLEOTIDE SEQUENCE [LARGE SCALE GENOMIC DNA]</scope>
    <source>
        <strain evidence="2 3">CBS 125925</strain>
    </source>
</reference>
<dbReference type="AlphaFoldDB" id="A0A2H2ZJG1"/>
<dbReference type="Proteomes" id="UP000219286">
    <property type="component" value="Unassembled WGS sequence"/>
</dbReference>
<name>A0A2H2ZJG1_TRIPA</name>
<accession>A0A2H2ZJG1</accession>
<keyword evidence="3" id="KW-1185">Reference proteome</keyword>
<gene>
    <name evidence="2" type="ORF">A9Z42_0076720</name>
</gene>
<sequence length="163" mass="17530">MFSAETSLLHPIGTVPHPEQRRERAVDSSGPSKLSIDSKVSEAAYPQFRSQPAAPAQFRGNPSILTGSEWLQPMPRSSNRRPSKPPFRSIEAVAPGVVAVVCRAECIRSGGASRGKPTMAAPPPPGLCSAVTELRRMTAFSPSRSRSLKMMADESLYGRRSIG</sequence>
<dbReference type="EMBL" id="LFMI01000730">
    <property type="protein sequence ID" value="OTA06879.1"/>
    <property type="molecule type" value="Genomic_DNA"/>
</dbReference>
<organism evidence="2 3">
    <name type="scientific">Trichoderma parareesei</name>
    <name type="common">Filamentous fungus</name>
    <dbReference type="NCBI Taxonomy" id="858221"/>
    <lineage>
        <taxon>Eukaryota</taxon>
        <taxon>Fungi</taxon>
        <taxon>Dikarya</taxon>
        <taxon>Ascomycota</taxon>
        <taxon>Pezizomycotina</taxon>
        <taxon>Sordariomycetes</taxon>
        <taxon>Hypocreomycetidae</taxon>
        <taxon>Hypocreales</taxon>
        <taxon>Hypocreaceae</taxon>
        <taxon>Trichoderma</taxon>
    </lineage>
</organism>
<evidence type="ECO:0000313" key="3">
    <source>
        <dbReference type="Proteomes" id="UP000219286"/>
    </source>
</evidence>
<evidence type="ECO:0000313" key="2">
    <source>
        <dbReference type="EMBL" id="OTA06879.1"/>
    </source>
</evidence>
<protein>
    <submittedName>
        <fullName evidence="2">Uncharacterized protein</fullName>
    </submittedName>
</protein>
<evidence type="ECO:0000256" key="1">
    <source>
        <dbReference type="SAM" id="MobiDB-lite"/>
    </source>
</evidence>
<feature type="region of interest" description="Disordered" evidence="1">
    <location>
        <begin position="1"/>
        <end position="89"/>
    </location>
</feature>
<comment type="caution">
    <text evidence="2">The sequence shown here is derived from an EMBL/GenBank/DDBJ whole genome shotgun (WGS) entry which is preliminary data.</text>
</comment>
<proteinExistence type="predicted"/>